<accession>A0A4R3KW80</accession>
<sequence>MRKILFLLLITSAMNGFAQEDTLFRKNSFIPLPVFGYSPEKGFEFGAGMYYAFYTDKRDPVPLTRNSTMQVSGTFSTESQYKLDLKADLWTPGNTWHIQPQVRYHDSPFNFYGLGDTALNSLKSRVNNEQYKISLTVERLLLKNFYGGVSFLYQKDEFSSRDNEGIYPSLPLIDKEGGHATFLGISAVYDNRDNQNYTREGAFLRLSMSYTPPVWSKRELTTISLDGRYFRTLSKHLTIGTNAVYSTLQGKERPFYFLPSMGSGQIMRGYQGGRYRDQSYLAMQAELRYFIDPGIRIKLPFLDDTPSFALAAFGGGGSVFRNGNFDPGRLKPNYGVGIRYFYDEVSRLTLRMDYGWGEKRAGEPRQGALYLSVGEAF</sequence>
<name>A0A4R3KW80_9SPHI</name>
<organism evidence="5 6">
    <name type="scientific">Anseongella ginsenosidimutans</name>
    <dbReference type="NCBI Taxonomy" id="496056"/>
    <lineage>
        <taxon>Bacteria</taxon>
        <taxon>Pseudomonadati</taxon>
        <taxon>Bacteroidota</taxon>
        <taxon>Sphingobacteriia</taxon>
        <taxon>Sphingobacteriales</taxon>
        <taxon>Sphingobacteriaceae</taxon>
        <taxon>Anseongella</taxon>
    </lineage>
</organism>
<comment type="caution">
    <text evidence="5">The sequence shown here is derived from an EMBL/GenBank/DDBJ whole genome shotgun (WGS) entry which is preliminary data.</text>
</comment>
<proteinExistence type="predicted"/>
<dbReference type="Pfam" id="PF01103">
    <property type="entry name" value="Omp85"/>
    <property type="match status" value="1"/>
</dbReference>
<dbReference type="RefSeq" id="WP_132127477.1">
    <property type="nucleotide sequence ID" value="NZ_SMAD01000001.1"/>
</dbReference>
<dbReference type="EMBL" id="SMAD01000001">
    <property type="protein sequence ID" value="TCS90007.1"/>
    <property type="molecule type" value="Genomic_DNA"/>
</dbReference>
<evidence type="ECO:0000256" key="1">
    <source>
        <dbReference type="ARBA" id="ARBA00004370"/>
    </source>
</evidence>
<dbReference type="Proteomes" id="UP000295807">
    <property type="component" value="Unassembled WGS sequence"/>
</dbReference>
<feature type="domain" description="Bacterial surface antigen (D15)" evidence="4">
    <location>
        <begin position="65"/>
        <end position="377"/>
    </location>
</feature>
<comment type="subcellular location">
    <subcellularLocation>
        <location evidence="1">Membrane</location>
    </subcellularLocation>
</comment>
<dbReference type="AlphaFoldDB" id="A0A4R3KW80"/>
<evidence type="ECO:0000259" key="4">
    <source>
        <dbReference type="Pfam" id="PF01103"/>
    </source>
</evidence>
<reference evidence="5 6" key="1">
    <citation type="submission" date="2019-03" db="EMBL/GenBank/DDBJ databases">
        <title>Genomic Encyclopedia of Type Strains, Phase IV (KMG-IV): sequencing the most valuable type-strain genomes for metagenomic binning, comparative biology and taxonomic classification.</title>
        <authorList>
            <person name="Goeker M."/>
        </authorList>
    </citation>
    <scope>NUCLEOTIDE SEQUENCE [LARGE SCALE GENOMIC DNA]</scope>
    <source>
        <strain evidence="5 6">DSM 21100</strain>
    </source>
</reference>
<dbReference type="GO" id="GO:0019867">
    <property type="term" value="C:outer membrane"/>
    <property type="evidence" value="ECO:0007669"/>
    <property type="project" value="InterPro"/>
</dbReference>
<evidence type="ECO:0000256" key="3">
    <source>
        <dbReference type="SAM" id="SignalP"/>
    </source>
</evidence>
<evidence type="ECO:0000256" key="2">
    <source>
        <dbReference type="ARBA" id="ARBA00023136"/>
    </source>
</evidence>
<keyword evidence="6" id="KW-1185">Reference proteome</keyword>
<protein>
    <submittedName>
        <fullName evidence="5">Surface antigen-like protein</fullName>
    </submittedName>
</protein>
<dbReference type="Gene3D" id="2.40.160.50">
    <property type="entry name" value="membrane protein fhac: a member of the omp85/tpsb transporter family"/>
    <property type="match status" value="1"/>
</dbReference>
<dbReference type="OrthoDB" id="9771071at2"/>
<evidence type="ECO:0000313" key="5">
    <source>
        <dbReference type="EMBL" id="TCS90007.1"/>
    </source>
</evidence>
<dbReference type="InterPro" id="IPR000184">
    <property type="entry name" value="Bac_surfAg_D15"/>
</dbReference>
<feature type="chain" id="PRO_5020181567" evidence="3">
    <location>
        <begin position="19"/>
        <end position="377"/>
    </location>
</feature>
<keyword evidence="2" id="KW-0472">Membrane</keyword>
<gene>
    <name evidence="5" type="ORF">EDD80_101205</name>
</gene>
<feature type="signal peptide" evidence="3">
    <location>
        <begin position="1"/>
        <end position="18"/>
    </location>
</feature>
<evidence type="ECO:0000313" key="6">
    <source>
        <dbReference type="Proteomes" id="UP000295807"/>
    </source>
</evidence>
<keyword evidence="3" id="KW-0732">Signal</keyword>